<protein>
    <submittedName>
        <fullName evidence="9">1-phosphofructokinase</fullName>
    </submittedName>
</protein>
<dbReference type="OrthoDB" id="9801219at2"/>
<dbReference type="InterPro" id="IPR011611">
    <property type="entry name" value="PfkB_dom"/>
</dbReference>
<reference evidence="10" key="1">
    <citation type="submission" date="2016-02" db="EMBL/GenBank/DDBJ databases">
        <authorList>
            <person name="Wen L."/>
            <person name="He K."/>
            <person name="Yang H."/>
        </authorList>
    </citation>
    <scope>NUCLEOTIDE SEQUENCE [LARGE SCALE GENOMIC DNA]</scope>
    <source>
        <strain evidence="10">JCM 15929</strain>
    </source>
</reference>
<accession>A0A137ZY78</accession>
<name>A0A137ZY78_9ACTN</name>
<evidence type="ECO:0000313" key="8">
    <source>
        <dbReference type="EMBL" id="KXO98182.1"/>
    </source>
</evidence>
<comment type="caution">
    <text evidence="9">The sequence shown here is derived from an EMBL/GenBank/DDBJ whole genome shotgun (WGS) entry which is preliminary data.</text>
</comment>
<comment type="similarity">
    <text evidence="1">Belongs to the carbohydrate kinase PfkB family.</text>
</comment>
<dbReference type="Gene3D" id="3.40.1190.20">
    <property type="match status" value="1"/>
</dbReference>
<dbReference type="NCBIfam" id="TIGR03168">
    <property type="entry name" value="1-PFK"/>
    <property type="match status" value="1"/>
</dbReference>
<keyword evidence="3" id="KW-0547">Nucleotide-binding</keyword>
<sequence length="319" mass="31650">MIVTVTANPSLDRLVVLGAPLRRGAVQRAQGAAADPGGKGVNVSRVVHAAGAGTVAVLPADQGDPLLVALARLDVPAIPVPVGHEVRSNITVTEPDGTTTKLNAPGPHLASETVQALEDAVVAAADGASWLALCGSLPPGLPDDWYARLMARLGAGPDGPRIAVDTSGAALAASAVRGVALLKPNAEELAELVGRDPVAGAEFESRAAAGDPGPVLDAARELHRATGAAVLATLGGAGALLVTADGAWVATPPRITVRSTVGAGDSSLAGYLIAHERGAQPPECLSLAVAYGAAAAALPGTQAPRPEELAVADVRVTAL</sequence>
<reference evidence="9" key="2">
    <citation type="submission" date="2016-02" db="EMBL/GenBank/DDBJ databases">
        <authorList>
            <person name="Teng J.L."/>
            <person name="Yang Y."/>
            <person name="Huang Y."/>
            <person name="Guo F."/>
            <person name="Wei W."/>
            <person name="Chen J.H."/>
            <person name="Wong S.Y."/>
            <person name="Lau S.K."/>
            <person name="Woo P.C."/>
        </authorList>
    </citation>
    <scope>NUCLEOTIDE SEQUENCE</scope>
    <source>
        <strain evidence="9">JCM 15929</strain>
    </source>
</reference>
<proteinExistence type="inferred from homology"/>
<gene>
    <name evidence="9" type="ORF">AXK60_14810</name>
    <name evidence="8" type="ORF">AXK61_19285</name>
</gene>
<evidence type="ECO:0000256" key="6">
    <source>
        <dbReference type="PIRNR" id="PIRNR000535"/>
    </source>
</evidence>
<evidence type="ECO:0000313" key="9">
    <source>
        <dbReference type="EMBL" id="KXP03134.1"/>
    </source>
</evidence>
<keyword evidence="11" id="KW-1185">Reference proteome</keyword>
<keyword evidence="5" id="KW-0067">ATP-binding</keyword>
<dbReference type="GO" id="GO:0005524">
    <property type="term" value="F:ATP binding"/>
    <property type="evidence" value="ECO:0007669"/>
    <property type="project" value="UniProtKB-KW"/>
</dbReference>
<dbReference type="InterPro" id="IPR017583">
    <property type="entry name" value="Tagatose/fructose_Pkinase"/>
</dbReference>
<dbReference type="SUPFAM" id="SSF53613">
    <property type="entry name" value="Ribokinase-like"/>
    <property type="match status" value="1"/>
</dbReference>
<keyword evidence="4" id="KW-0418">Kinase</keyword>
<dbReference type="GO" id="GO:0005829">
    <property type="term" value="C:cytosol"/>
    <property type="evidence" value="ECO:0007669"/>
    <property type="project" value="TreeGrafter"/>
</dbReference>
<dbReference type="CDD" id="cd01164">
    <property type="entry name" value="FruK_PfkB_like"/>
    <property type="match status" value="1"/>
</dbReference>
<dbReference type="Proteomes" id="UP000070409">
    <property type="component" value="Unassembled WGS sequence"/>
</dbReference>
<dbReference type="EMBL" id="LSRE01000013">
    <property type="protein sequence ID" value="KXO98182.1"/>
    <property type="molecule type" value="Genomic_DNA"/>
</dbReference>
<dbReference type="PANTHER" id="PTHR46566:SF5">
    <property type="entry name" value="1-PHOSPHOFRUCTOKINASE"/>
    <property type="match status" value="1"/>
</dbReference>
<dbReference type="InterPro" id="IPR029056">
    <property type="entry name" value="Ribokinase-like"/>
</dbReference>
<reference evidence="8 11" key="3">
    <citation type="submission" date="2016-02" db="EMBL/GenBank/DDBJ databases">
        <authorList>
            <person name="Teng J.L."/>
            <person name="Tang Y."/>
            <person name="Huang Y."/>
            <person name="Guo F."/>
            <person name="Wei W."/>
            <person name="Chen J.H."/>
            <person name="Wong S.Y."/>
            <person name="Lau S.K."/>
            <person name="Woo P.C."/>
        </authorList>
    </citation>
    <scope>NUCLEOTIDE SEQUENCE [LARGE SCALE GENOMIC DNA]</scope>
    <source>
        <strain evidence="8 11">JCM 13375</strain>
    </source>
</reference>
<feature type="domain" description="Carbohydrate kinase PfkB" evidence="7">
    <location>
        <begin position="25"/>
        <end position="306"/>
    </location>
</feature>
<dbReference type="PROSITE" id="PS00584">
    <property type="entry name" value="PFKB_KINASES_2"/>
    <property type="match status" value="1"/>
</dbReference>
<dbReference type="PIRSF" id="PIRSF000535">
    <property type="entry name" value="1PFK/6PFK/LacC"/>
    <property type="match status" value="1"/>
</dbReference>
<dbReference type="InterPro" id="IPR002173">
    <property type="entry name" value="Carboh/pur_kinase_PfkB_CS"/>
</dbReference>
<evidence type="ECO:0000256" key="5">
    <source>
        <dbReference type="ARBA" id="ARBA00022840"/>
    </source>
</evidence>
<evidence type="ECO:0000313" key="11">
    <source>
        <dbReference type="Proteomes" id="UP000070409"/>
    </source>
</evidence>
<dbReference type="RefSeq" id="WP_068573640.1">
    <property type="nucleotide sequence ID" value="NZ_LSRE01000013.1"/>
</dbReference>
<organism evidence="9 10">
    <name type="scientific">Tsukamurella pseudospumae</name>
    <dbReference type="NCBI Taxonomy" id="239498"/>
    <lineage>
        <taxon>Bacteria</taxon>
        <taxon>Bacillati</taxon>
        <taxon>Actinomycetota</taxon>
        <taxon>Actinomycetes</taxon>
        <taxon>Mycobacteriales</taxon>
        <taxon>Tsukamurellaceae</taxon>
        <taxon>Tsukamurella</taxon>
    </lineage>
</organism>
<keyword evidence="2 6" id="KW-0808">Transferase</keyword>
<dbReference type="PANTHER" id="PTHR46566">
    <property type="entry name" value="1-PHOSPHOFRUCTOKINASE-RELATED"/>
    <property type="match status" value="1"/>
</dbReference>
<evidence type="ECO:0000256" key="4">
    <source>
        <dbReference type="ARBA" id="ARBA00022777"/>
    </source>
</evidence>
<dbReference type="Pfam" id="PF00294">
    <property type="entry name" value="PfkB"/>
    <property type="match status" value="1"/>
</dbReference>
<evidence type="ECO:0000313" key="10">
    <source>
        <dbReference type="Proteomes" id="UP000070258"/>
    </source>
</evidence>
<dbReference type="AlphaFoldDB" id="A0A137ZY78"/>
<dbReference type="EMBL" id="LSRF01000058">
    <property type="protein sequence ID" value="KXP03134.1"/>
    <property type="molecule type" value="Genomic_DNA"/>
</dbReference>
<evidence type="ECO:0000256" key="3">
    <source>
        <dbReference type="ARBA" id="ARBA00022741"/>
    </source>
</evidence>
<dbReference type="Proteomes" id="UP000070258">
    <property type="component" value="Unassembled WGS sequence"/>
</dbReference>
<evidence type="ECO:0000256" key="1">
    <source>
        <dbReference type="ARBA" id="ARBA00010688"/>
    </source>
</evidence>
<evidence type="ECO:0000256" key="2">
    <source>
        <dbReference type="ARBA" id="ARBA00022679"/>
    </source>
</evidence>
<dbReference type="GO" id="GO:0008443">
    <property type="term" value="F:phosphofructokinase activity"/>
    <property type="evidence" value="ECO:0007669"/>
    <property type="project" value="TreeGrafter"/>
</dbReference>
<dbReference type="STRING" id="239498.AXK60_14810"/>
<evidence type="ECO:0000259" key="7">
    <source>
        <dbReference type="Pfam" id="PF00294"/>
    </source>
</evidence>